<evidence type="ECO:0000256" key="1">
    <source>
        <dbReference type="SAM" id="MobiDB-lite"/>
    </source>
</evidence>
<accession>A0ABR3QCB5</accession>
<gene>
    <name evidence="2" type="ORF">Q8F55_000103</name>
</gene>
<reference evidence="2 3" key="1">
    <citation type="submission" date="2023-08" db="EMBL/GenBank/DDBJ databases">
        <title>Annotated Genome Sequence of Vanrija albida AlHP1.</title>
        <authorList>
            <person name="Herzog R."/>
        </authorList>
    </citation>
    <scope>NUCLEOTIDE SEQUENCE [LARGE SCALE GENOMIC DNA]</scope>
    <source>
        <strain evidence="2 3">AlHP1</strain>
    </source>
</reference>
<dbReference type="GeneID" id="95981146"/>
<sequence length="755" mass="78895">MDAPPYSYMYEASVVAVEAGAWELCAGRPLASLIAAADNIALVDEATTAAWVRLSPVEEGKTATGVRATFEDSPELDALIDALNASCVTELSVHIRRVVLLADGESTTQVSACYCPSKALEAILTRLFARLRLRSLRAIYLQSGQQVPSAPLAAFLGSKASAGLQELTLSPYLRTVDTLTPLLDAIKRRPAALERLSLGGRKLGAWDEWSEYGCCACAWFARMAAPPDPAKPVVDEIDRVLQARGAASGRVRRAARAALTPARVLLNARAAGKGPSIAQLPAEILFDVVRACAGDALSDAQLAALCRLARRDEVGRLAGSRMGAVKLESVDKTDPADPDAPGPSSAPMQTSASSPEARAAFGAAMGSYLASGGFWWDRGLPAAQAAGSMSAGVLELYATPAHDALAATFAAPPPTPPLGPLEALVAAQPEIYTADEHGHDLAWGLLAHPERPFLALRARWSSPADLDPLIAALNASRVHELVVRLHQPGVSPATPPGALAHLVSALHISTLHALVLHAEPSPEPPAAAALAALVARVPVARVHLLSPVDLAPLLDAAAETGRVSSLRIAGAEGWEGEFVPPTRAGGGWYAPSAVVARLPAITWRNAEMGRALRRTAAQVLVPARVLLRAWPATHADAAFPVLALPRHVLAEVLRYAASEPLLSDPQLARLCAHAASPTALAALAAAVADAQAPRKVGGEHVPPDAYATLLADAANAHPEAAIAQRIAAMRLRTVSTPTFADIMDRWLAAGGFHVE</sequence>
<feature type="region of interest" description="Disordered" evidence="1">
    <location>
        <begin position="326"/>
        <end position="355"/>
    </location>
</feature>
<name>A0ABR3QCB5_9TREE</name>
<dbReference type="RefSeq" id="XP_069212303.1">
    <property type="nucleotide sequence ID" value="XM_069348759.1"/>
</dbReference>
<keyword evidence="3" id="KW-1185">Reference proteome</keyword>
<proteinExistence type="predicted"/>
<organism evidence="2 3">
    <name type="scientific">Vanrija albida</name>
    <dbReference type="NCBI Taxonomy" id="181172"/>
    <lineage>
        <taxon>Eukaryota</taxon>
        <taxon>Fungi</taxon>
        <taxon>Dikarya</taxon>
        <taxon>Basidiomycota</taxon>
        <taxon>Agaricomycotina</taxon>
        <taxon>Tremellomycetes</taxon>
        <taxon>Trichosporonales</taxon>
        <taxon>Trichosporonaceae</taxon>
        <taxon>Vanrija</taxon>
    </lineage>
</organism>
<evidence type="ECO:0000313" key="2">
    <source>
        <dbReference type="EMBL" id="KAL1412359.1"/>
    </source>
</evidence>
<protein>
    <recommendedName>
        <fullName evidence="4">F-box domain-containing protein</fullName>
    </recommendedName>
</protein>
<evidence type="ECO:0008006" key="4">
    <source>
        <dbReference type="Google" id="ProtNLM"/>
    </source>
</evidence>
<dbReference type="Proteomes" id="UP001565368">
    <property type="component" value="Unassembled WGS sequence"/>
</dbReference>
<comment type="caution">
    <text evidence="2">The sequence shown here is derived from an EMBL/GenBank/DDBJ whole genome shotgun (WGS) entry which is preliminary data.</text>
</comment>
<evidence type="ECO:0000313" key="3">
    <source>
        <dbReference type="Proteomes" id="UP001565368"/>
    </source>
</evidence>
<dbReference type="EMBL" id="JBBXJM010000001">
    <property type="protein sequence ID" value="KAL1412359.1"/>
    <property type="molecule type" value="Genomic_DNA"/>
</dbReference>